<dbReference type="PROSITE" id="PS51318">
    <property type="entry name" value="TAT"/>
    <property type="match status" value="1"/>
</dbReference>
<evidence type="ECO:0000256" key="1">
    <source>
        <dbReference type="ARBA" id="ARBA00010541"/>
    </source>
</evidence>
<dbReference type="Proteomes" id="UP000194137">
    <property type="component" value="Chromosome"/>
</dbReference>
<evidence type="ECO:0000313" key="10">
    <source>
        <dbReference type="EMBL" id="ARQ01370.1"/>
    </source>
</evidence>
<sequence length="475" mass="50052">MTDRRSLRTVLGILALTALTLAPAAHAQDRVQDRVVPRSGAELKLSFAPVVKRATPSVVNVYAARAVEVRNPLFDDPLFRRFFGAPGNIPREQMQRSLGSGVIVDPSGLMITNNHVVEGATEVKVSLADKREFEAEIVLKDSRTDLAVLRIKDAGKERFPAVEFGNSDELQVGDVVLAIGNPFGVGQTVTHGIVSALARTQVGITDYQFFIQTDAAINPGNSGGALVDLSGKLVGINTAIFSRSGGSQGIGFAIPANMVQVVAASAKGGGNAVKRPWLGAKLQNVTPEIAEGLGLKRASGALVASVSSNSPAAKAGLKSGDVIVSIDGQSVEDQNGFDYRFGLRPLGGNAQVGVLRGANETTLAVALVTAPERPREEIVIKARSPLTGAKVGNLSPALADELRLDPSTEGVVVLEIAGGSPAQRLGFQRGDVVLAINEQKVETSKQLERVTRDTNRLWQITILRNGRQVTAQFGG</sequence>
<dbReference type="GO" id="GO:0004252">
    <property type="term" value="F:serine-type endopeptidase activity"/>
    <property type="evidence" value="ECO:0007669"/>
    <property type="project" value="InterPro"/>
</dbReference>
<feature type="domain" description="PDZ" evidence="9">
    <location>
        <begin position="410"/>
        <end position="466"/>
    </location>
</feature>
<feature type="active site" description="Charge relay system" evidence="7">
    <location>
        <position position="145"/>
    </location>
</feature>
<dbReference type="OrthoDB" id="7358927at2"/>
<dbReference type="PROSITE" id="PS50106">
    <property type="entry name" value="PDZ"/>
    <property type="match status" value="2"/>
</dbReference>
<evidence type="ECO:0000256" key="2">
    <source>
        <dbReference type="ARBA" id="ARBA00022670"/>
    </source>
</evidence>
<proteinExistence type="inferred from homology"/>
<evidence type="ECO:0000256" key="5">
    <source>
        <dbReference type="ARBA" id="ARBA00022801"/>
    </source>
</evidence>
<dbReference type="SUPFAM" id="SSF50156">
    <property type="entry name" value="PDZ domain-like"/>
    <property type="match status" value="2"/>
</dbReference>
<reference evidence="10 11" key="1">
    <citation type="submission" date="2017-05" db="EMBL/GenBank/DDBJ databases">
        <title>Full genome sequence of Pseudorhodoplanes sinuspersici.</title>
        <authorList>
            <person name="Dastgheib S.M.M."/>
            <person name="Shavandi M."/>
            <person name="Tirandaz H."/>
        </authorList>
    </citation>
    <scope>NUCLEOTIDE SEQUENCE [LARGE SCALE GENOMIC DNA]</scope>
    <source>
        <strain evidence="10 11">RIPI110</strain>
    </source>
</reference>
<dbReference type="InterPro" id="IPR001478">
    <property type="entry name" value="PDZ"/>
</dbReference>
<evidence type="ECO:0000256" key="8">
    <source>
        <dbReference type="PIRSR" id="PIRSR611782-2"/>
    </source>
</evidence>
<dbReference type="PRINTS" id="PR00834">
    <property type="entry name" value="PROTEASES2C"/>
</dbReference>
<dbReference type="InterPro" id="IPR009003">
    <property type="entry name" value="Peptidase_S1_PA"/>
</dbReference>
<dbReference type="Gene3D" id="2.40.10.120">
    <property type="match status" value="1"/>
</dbReference>
<dbReference type="GO" id="GO:0006508">
    <property type="term" value="P:proteolysis"/>
    <property type="evidence" value="ECO:0007669"/>
    <property type="project" value="UniProtKB-KW"/>
</dbReference>
<dbReference type="PANTHER" id="PTHR22939">
    <property type="entry name" value="SERINE PROTEASE FAMILY S1C HTRA-RELATED"/>
    <property type="match status" value="1"/>
</dbReference>
<comment type="similarity">
    <text evidence="1">Belongs to the peptidase S1C family.</text>
</comment>
<dbReference type="STRING" id="1235591.CAK95_21395"/>
<dbReference type="Pfam" id="PF13180">
    <property type="entry name" value="PDZ_2"/>
    <property type="match status" value="2"/>
</dbReference>
<organism evidence="10 11">
    <name type="scientific">Pseudorhodoplanes sinuspersici</name>
    <dbReference type="NCBI Taxonomy" id="1235591"/>
    <lineage>
        <taxon>Bacteria</taxon>
        <taxon>Pseudomonadati</taxon>
        <taxon>Pseudomonadota</taxon>
        <taxon>Alphaproteobacteria</taxon>
        <taxon>Hyphomicrobiales</taxon>
        <taxon>Pseudorhodoplanes</taxon>
    </lineage>
</organism>
<keyword evidence="11" id="KW-1185">Reference proteome</keyword>
<dbReference type="Gene3D" id="2.30.42.10">
    <property type="match status" value="2"/>
</dbReference>
<feature type="binding site" evidence="8">
    <location>
        <begin position="220"/>
        <end position="222"/>
    </location>
    <ligand>
        <name>substrate</name>
    </ligand>
</feature>
<dbReference type="SMART" id="SM00228">
    <property type="entry name" value="PDZ"/>
    <property type="match status" value="2"/>
</dbReference>
<dbReference type="RefSeq" id="WP_086089765.1">
    <property type="nucleotide sequence ID" value="NZ_CP021112.1"/>
</dbReference>
<dbReference type="InterPro" id="IPR001940">
    <property type="entry name" value="Peptidase_S1C"/>
</dbReference>
<gene>
    <name evidence="10" type="ORF">CAK95_21395</name>
</gene>
<keyword evidence="5" id="KW-0378">Hydrolase</keyword>
<evidence type="ECO:0000256" key="6">
    <source>
        <dbReference type="ARBA" id="ARBA00022825"/>
    </source>
</evidence>
<dbReference type="KEGG" id="psin:CAK95_21395"/>
<keyword evidence="4" id="KW-0677">Repeat</keyword>
<feature type="binding site" evidence="8">
    <location>
        <position position="145"/>
    </location>
    <ligand>
        <name>substrate</name>
    </ligand>
</feature>
<dbReference type="InterPro" id="IPR036034">
    <property type="entry name" value="PDZ_sf"/>
</dbReference>
<dbReference type="EMBL" id="CP021112">
    <property type="protein sequence ID" value="ARQ01370.1"/>
    <property type="molecule type" value="Genomic_DNA"/>
</dbReference>
<evidence type="ECO:0000313" key="11">
    <source>
        <dbReference type="Proteomes" id="UP000194137"/>
    </source>
</evidence>
<keyword evidence="6" id="KW-0720">Serine protease</keyword>
<dbReference type="InterPro" id="IPR006311">
    <property type="entry name" value="TAT_signal"/>
</dbReference>
<dbReference type="NCBIfam" id="TIGR02037">
    <property type="entry name" value="degP_htrA_DO"/>
    <property type="match status" value="1"/>
</dbReference>
<evidence type="ECO:0000256" key="7">
    <source>
        <dbReference type="PIRSR" id="PIRSR611782-1"/>
    </source>
</evidence>
<dbReference type="Pfam" id="PF13365">
    <property type="entry name" value="Trypsin_2"/>
    <property type="match status" value="1"/>
</dbReference>
<dbReference type="InterPro" id="IPR011782">
    <property type="entry name" value="Pept_S1C_Do"/>
</dbReference>
<feature type="domain" description="PDZ" evidence="9">
    <location>
        <begin position="279"/>
        <end position="358"/>
    </location>
</feature>
<evidence type="ECO:0000259" key="9">
    <source>
        <dbReference type="PROSITE" id="PS50106"/>
    </source>
</evidence>
<feature type="active site" description="Charge relay system" evidence="7">
    <location>
        <position position="222"/>
    </location>
</feature>
<name>A0A1W6ZVM1_9HYPH</name>
<keyword evidence="3" id="KW-0732">Signal</keyword>
<dbReference type="SUPFAM" id="SSF50494">
    <property type="entry name" value="Trypsin-like serine proteases"/>
    <property type="match status" value="1"/>
</dbReference>
<dbReference type="AlphaFoldDB" id="A0A1W6ZVM1"/>
<dbReference type="PANTHER" id="PTHR22939:SF129">
    <property type="entry name" value="SERINE PROTEASE HTRA2, MITOCHONDRIAL"/>
    <property type="match status" value="1"/>
</dbReference>
<evidence type="ECO:0000256" key="4">
    <source>
        <dbReference type="ARBA" id="ARBA00022737"/>
    </source>
</evidence>
<protein>
    <submittedName>
        <fullName evidence="10">Serine protease</fullName>
    </submittedName>
</protein>
<feature type="active site" description="Charge relay system" evidence="7">
    <location>
        <position position="115"/>
    </location>
</feature>
<feature type="binding site" evidence="8">
    <location>
        <position position="115"/>
    </location>
    <ligand>
        <name>substrate</name>
    </ligand>
</feature>
<evidence type="ECO:0000256" key="3">
    <source>
        <dbReference type="ARBA" id="ARBA00022729"/>
    </source>
</evidence>
<accession>A0A1W6ZVM1</accession>
<keyword evidence="2 10" id="KW-0645">Protease</keyword>